<protein>
    <submittedName>
        <fullName evidence="2">Ribonuclease R</fullName>
    </submittedName>
</protein>
<dbReference type="Pfam" id="PF18614">
    <property type="entry name" value="RNase_II_C_S1"/>
    <property type="match status" value="1"/>
</dbReference>
<dbReference type="PANTHER" id="PTHR23355:SF9">
    <property type="entry name" value="DIS3-LIKE EXONUCLEASE 2"/>
    <property type="match status" value="1"/>
</dbReference>
<dbReference type="EMBL" id="BONY01000013">
    <property type="protein sequence ID" value="GIH04536.1"/>
    <property type="molecule type" value="Genomic_DNA"/>
</dbReference>
<dbReference type="InterPro" id="IPR012340">
    <property type="entry name" value="NA-bd_OB-fold"/>
</dbReference>
<evidence type="ECO:0000313" key="3">
    <source>
        <dbReference type="Proteomes" id="UP000612899"/>
    </source>
</evidence>
<evidence type="ECO:0000259" key="1">
    <source>
        <dbReference type="SMART" id="SM00955"/>
    </source>
</evidence>
<dbReference type="GO" id="GO:0003723">
    <property type="term" value="F:RNA binding"/>
    <property type="evidence" value="ECO:0007669"/>
    <property type="project" value="InterPro"/>
</dbReference>
<dbReference type="SUPFAM" id="SSF50249">
    <property type="entry name" value="Nucleic acid-binding proteins"/>
    <property type="match status" value="1"/>
</dbReference>
<evidence type="ECO:0000313" key="2">
    <source>
        <dbReference type="EMBL" id="GIH04536.1"/>
    </source>
</evidence>
<dbReference type="RefSeq" id="WP_239123742.1">
    <property type="nucleotide sequence ID" value="NZ_BONY01000013.1"/>
</dbReference>
<proteinExistence type="predicted"/>
<keyword evidence="3" id="KW-1185">Reference proteome</keyword>
<gene>
    <name evidence="2" type="ORF">Rhe02_26030</name>
</gene>
<name>A0A8J3Q758_9ACTN</name>
<dbReference type="InterPro" id="IPR040596">
    <property type="entry name" value="RNase_II_C_S1"/>
</dbReference>
<dbReference type="Pfam" id="PF00773">
    <property type="entry name" value="RNB"/>
    <property type="match status" value="1"/>
</dbReference>
<sequence>MAHRLAHRVIQTQAIDFAALRRELELPEAFPPAAQAQALQAAKDAVLPSLDRTDIPFVTIDPATSRDLDQAVSLLARQEGGYRVHYAIADVASFVKPGSELEAETWRRGQTIYLPDAKVPLHPTALSEDAASLLPGVERAAMLWTIDVSAEGETESIRLERARVRSRAKLDYLGVQSDADKGTLAEPIALLPELGKLLIARALERGAVSLPMPDQEIERDGDGWRLVLRPLVPAEEWNAQISLLTGCAAAQIMLQGKIGLLRTMPGPPIAAVARLRIAAKGLGVDWPDGMTVGQVLATVNPSEPAAAAFVDEAAELMRGAGYTPFAGQLPTDPLHSAVAAPYAHVTAPLRRLADRYVTEVCLALHEGREVPDWAAQALPKLPEVMSSSDRVAGAAERGAVDLVEATVLAGREGEVFPAVVLETDEKRPLATIAVTDPAVRARCDGQLVAGTRIQARLTTADVTKRTVRFTAV</sequence>
<feature type="domain" description="RNB" evidence="1">
    <location>
        <begin position="49"/>
        <end position="367"/>
    </location>
</feature>
<dbReference type="SMART" id="SM00955">
    <property type="entry name" value="RNB"/>
    <property type="match status" value="1"/>
</dbReference>
<dbReference type="InterPro" id="IPR050180">
    <property type="entry name" value="RNR_Ribonuclease"/>
</dbReference>
<dbReference type="PANTHER" id="PTHR23355">
    <property type="entry name" value="RIBONUCLEASE"/>
    <property type="match status" value="1"/>
</dbReference>
<dbReference type="InterPro" id="IPR001900">
    <property type="entry name" value="RNase_II/R"/>
</dbReference>
<dbReference type="GO" id="GO:0004540">
    <property type="term" value="F:RNA nuclease activity"/>
    <property type="evidence" value="ECO:0007669"/>
    <property type="project" value="InterPro"/>
</dbReference>
<comment type="caution">
    <text evidence="2">The sequence shown here is derived from an EMBL/GenBank/DDBJ whole genome shotgun (WGS) entry which is preliminary data.</text>
</comment>
<reference evidence="2" key="1">
    <citation type="submission" date="2021-01" db="EMBL/GenBank/DDBJ databases">
        <title>Whole genome shotgun sequence of Rhizocola hellebori NBRC 109834.</title>
        <authorList>
            <person name="Komaki H."/>
            <person name="Tamura T."/>
        </authorList>
    </citation>
    <scope>NUCLEOTIDE SEQUENCE</scope>
    <source>
        <strain evidence="2">NBRC 109834</strain>
    </source>
</reference>
<organism evidence="2 3">
    <name type="scientific">Rhizocola hellebori</name>
    <dbReference type="NCBI Taxonomy" id="1392758"/>
    <lineage>
        <taxon>Bacteria</taxon>
        <taxon>Bacillati</taxon>
        <taxon>Actinomycetota</taxon>
        <taxon>Actinomycetes</taxon>
        <taxon>Micromonosporales</taxon>
        <taxon>Micromonosporaceae</taxon>
        <taxon>Rhizocola</taxon>
    </lineage>
</organism>
<dbReference type="GO" id="GO:0006402">
    <property type="term" value="P:mRNA catabolic process"/>
    <property type="evidence" value="ECO:0007669"/>
    <property type="project" value="TreeGrafter"/>
</dbReference>
<dbReference type="Proteomes" id="UP000612899">
    <property type="component" value="Unassembled WGS sequence"/>
</dbReference>
<accession>A0A8J3Q758</accession>
<dbReference type="AlphaFoldDB" id="A0A8J3Q758"/>